<name>A0A0A7GE83_GEOAI</name>
<dbReference type="InterPro" id="IPR039018">
    <property type="entry name" value="VapC20-like"/>
</dbReference>
<dbReference type="Proteomes" id="UP000030624">
    <property type="component" value="Chromosome"/>
</dbReference>
<dbReference type="GeneID" id="24796791"/>
<protein>
    <recommendedName>
        <fullName evidence="1">PIN domain-containing protein</fullName>
    </recommendedName>
</protein>
<dbReference type="CDD" id="cd09854">
    <property type="entry name" value="PIN_VapC-like"/>
    <property type="match status" value="1"/>
</dbReference>
<dbReference type="SUPFAM" id="SSF88723">
    <property type="entry name" value="PIN domain-like"/>
    <property type="match status" value="1"/>
</dbReference>
<dbReference type="PANTHER" id="PTHR42188">
    <property type="entry name" value="23S RRNA-SPECIFIC ENDONUCLEASE VAPC20"/>
    <property type="match status" value="1"/>
</dbReference>
<reference evidence="2 3" key="1">
    <citation type="journal article" date="2015" name="Appl. Environ. Microbiol.">
        <title>The Geoglobus acetivorans genome: Fe(III) reduction, acetate utilization, autotrophic growth, and degradation of aromatic compounds in a hyperthermophilic archaeon.</title>
        <authorList>
            <person name="Mardanov A.V."/>
            <person name="Slododkina G.B."/>
            <person name="Slobodkin A.I."/>
            <person name="Beletsky A.V."/>
            <person name="Gavrilov S.N."/>
            <person name="Kublanov I.V."/>
            <person name="Bonch-Osmolovskaya E.A."/>
            <person name="Skryabin K.G."/>
            <person name="Ravin N.V."/>
        </authorList>
    </citation>
    <scope>NUCLEOTIDE SEQUENCE [LARGE SCALE GENOMIC DNA]</scope>
    <source>
        <strain evidence="2 3">SBH6</strain>
    </source>
</reference>
<dbReference type="GO" id="GO:0004521">
    <property type="term" value="F:RNA endonuclease activity"/>
    <property type="evidence" value="ECO:0007669"/>
    <property type="project" value="InterPro"/>
</dbReference>
<dbReference type="KEGG" id="gac:GACE_0190"/>
<evidence type="ECO:0000259" key="1">
    <source>
        <dbReference type="Pfam" id="PF01850"/>
    </source>
</evidence>
<sequence length="136" mass="15513">MRFVDSNVLIYAMLKPRKEPDGKIAEMKKKSLQILKRIQEGEEVATTVVHLSEVANMIASRSSLKMSAEFVREFMSLKNVEVFEVSPDDYLKASLVASEREVDVNDALACLKMAEKGIEEIYTFDRHFRKLDVVVV</sequence>
<evidence type="ECO:0000313" key="2">
    <source>
        <dbReference type="EMBL" id="AIY89247.1"/>
    </source>
</evidence>
<dbReference type="EMBL" id="CP009552">
    <property type="protein sequence ID" value="AIY89247.1"/>
    <property type="molecule type" value="Genomic_DNA"/>
</dbReference>
<feature type="domain" description="PIN" evidence="1">
    <location>
        <begin position="3"/>
        <end position="132"/>
    </location>
</feature>
<proteinExistence type="predicted"/>
<dbReference type="AlphaFoldDB" id="A0A0A7GE83"/>
<dbReference type="GO" id="GO:0016075">
    <property type="term" value="P:rRNA catabolic process"/>
    <property type="evidence" value="ECO:0007669"/>
    <property type="project" value="TreeGrafter"/>
</dbReference>
<dbReference type="Gene3D" id="3.40.50.1010">
    <property type="entry name" value="5'-nuclease"/>
    <property type="match status" value="1"/>
</dbReference>
<dbReference type="Pfam" id="PF01850">
    <property type="entry name" value="PIN"/>
    <property type="match status" value="1"/>
</dbReference>
<dbReference type="InterPro" id="IPR002716">
    <property type="entry name" value="PIN_dom"/>
</dbReference>
<evidence type="ECO:0000313" key="3">
    <source>
        <dbReference type="Proteomes" id="UP000030624"/>
    </source>
</evidence>
<dbReference type="STRING" id="565033.GACE_0190"/>
<dbReference type="RefSeq" id="WP_048090427.1">
    <property type="nucleotide sequence ID" value="NZ_CP009552.1"/>
</dbReference>
<accession>A0A0A7GE83</accession>
<dbReference type="PANTHER" id="PTHR42188:SF1">
    <property type="entry name" value="23S RRNA-SPECIFIC ENDONUCLEASE VAPC20"/>
    <property type="match status" value="1"/>
</dbReference>
<dbReference type="HOGENOM" id="CLU_1850734_0_0_2"/>
<dbReference type="InterPro" id="IPR029060">
    <property type="entry name" value="PIN-like_dom_sf"/>
</dbReference>
<gene>
    <name evidence="2" type="ORF">GACE_0190</name>
</gene>
<organism evidence="2 3">
    <name type="scientific">Geoglobus acetivorans</name>
    <dbReference type="NCBI Taxonomy" id="565033"/>
    <lineage>
        <taxon>Archaea</taxon>
        <taxon>Methanobacteriati</taxon>
        <taxon>Methanobacteriota</taxon>
        <taxon>Archaeoglobi</taxon>
        <taxon>Archaeoglobales</taxon>
        <taxon>Archaeoglobaceae</taxon>
        <taxon>Geoglobus</taxon>
    </lineage>
</organism>
<dbReference type="eggNOG" id="arCOG00715">
    <property type="taxonomic scope" value="Archaea"/>
</dbReference>